<dbReference type="SUPFAM" id="SSF53474">
    <property type="entry name" value="alpha/beta-Hydrolases"/>
    <property type="match status" value="1"/>
</dbReference>
<proteinExistence type="inferred from homology"/>
<dbReference type="InterPro" id="IPR019819">
    <property type="entry name" value="Carboxylesterase_B_CS"/>
</dbReference>
<dbReference type="OMA" id="HYQPNGF"/>
<dbReference type="EnsemblMetazoa" id="SMAR000421-RA">
    <property type="protein sequence ID" value="SMAR000421-PA"/>
    <property type="gene ID" value="SMAR000421"/>
</dbReference>
<comment type="similarity">
    <text evidence="1">Belongs to the type-B carboxylesterase/lipase family.</text>
</comment>
<name>T1IHU4_STRMM</name>
<dbReference type="InterPro" id="IPR051093">
    <property type="entry name" value="Neuroligin/BSAL"/>
</dbReference>
<keyword evidence="5" id="KW-1133">Transmembrane helix</keyword>
<keyword evidence="5" id="KW-0812">Transmembrane</keyword>
<accession>T1IHU4</accession>
<keyword evidence="8" id="KW-1185">Reference proteome</keyword>
<dbReference type="STRING" id="126957.T1IHU4"/>
<keyword evidence="5" id="KW-0472">Membrane</keyword>
<dbReference type="AlphaFoldDB" id="T1IHU4"/>
<dbReference type="PANTHER" id="PTHR43903">
    <property type="entry name" value="NEUROLIGIN"/>
    <property type="match status" value="1"/>
</dbReference>
<evidence type="ECO:0000256" key="3">
    <source>
        <dbReference type="ARBA" id="ARBA00023180"/>
    </source>
</evidence>
<protein>
    <recommendedName>
        <fullName evidence="6">Carboxylesterase type B domain-containing protein</fullName>
    </recommendedName>
</protein>
<evidence type="ECO:0000256" key="1">
    <source>
        <dbReference type="ARBA" id="ARBA00005964"/>
    </source>
</evidence>
<keyword evidence="3" id="KW-0325">Glycoprotein</keyword>
<evidence type="ECO:0000256" key="5">
    <source>
        <dbReference type="SAM" id="Phobius"/>
    </source>
</evidence>
<dbReference type="InterPro" id="IPR002018">
    <property type="entry name" value="CarbesteraseB"/>
</dbReference>
<dbReference type="Gene3D" id="3.40.50.1820">
    <property type="entry name" value="alpha/beta hydrolase"/>
    <property type="match status" value="1"/>
</dbReference>
<evidence type="ECO:0000259" key="6">
    <source>
        <dbReference type="Pfam" id="PF00135"/>
    </source>
</evidence>
<evidence type="ECO:0000313" key="7">
    <source>
        <dbReference type="EnsemblMetazoa" id="SMAR000421-PA"/>
    </source>
</evidence>
<dbReference type="PhylomeDB" id="T1IHU4"/>
<evidence type="ECO:0000313" key="8">
    <source>
        <dbReference type="Proteomes" id="UP000014500"/>
    </source>
</evidence>
<feature type="region of interest" description="Disordered" evidence="4">
    <location>
        <begin position="535"/>
        <end position="556"/>
    </location>
</feature>
<reference evidence="8" key="1">
    <citation type="submission" date="2011-05" db="EMBL/GenBank/DDBJ databases">
        <authorList>
            <person name="Richards S.R."/>
            <person name="Qu J."/>
            <person name="Jiang H."/>
            <person name="Jhangiani S.N."/>
            <person name="Agravi P."/>
            <person name="Goodspeed R."/>
            <person name="Gross S."/>
            <person name="Mandapat C."/>
            <person name="Jackson L."/>
            <person name="Mathew T."/>
            <person name="Pu L."/>
            <person name="Thornton R."/>
            <person name="Saada N."/>
            <person name="Wilczek-Boney K.B."/>
            <person name="Lee S."/>
            <person name="Kovar C."/>
            <person name="Wu Y."/>
            <person name="Scherer S.E."/>
            <person name="Worley K.C."/>
            <person name="Muzny D.M."/>
            <person name="Gibbs R."/>
        </authorList>
    </citation>
    <scope>NUCLEOTIDE SEQUENCE</scope>
    <source>
        <strain evidence="8">Brora</strain>
    </source>
</reference>
<dbReference type="eggNOG" id="KOG1516">
    <property type="taxonomic scope" value="Eukaryota"/>
</dbReference>
<feature type="domain" description="Carboxylesterase type B" evidence="6">
    <location>
        <begin position="6"/>
        <end position="464"/>
    </location>
</feature>
<dbReference type="HOGENOM" id="CLU_006586_3_0_1"/>
<reference evidence="7" key="2">
    <citation type="submission" date="2015-02" db="UniProtKB">
        <authorList>
            <consortium name="EnsemblMetazoa"/>
        </authorList>
    </citation>
    <scope>IDENTIFICATION</scope>
</reference>
<evidence type="ECO:0000256" key="4">
    <source>
        <dbReference type="SAM" id="MobiDB-lite"/>
    </source>
</evidence>
<organism evidence="7 8">
    <name type="scientific">Strigamia maritima</name>
    <name type="common">European centipede</name>
    <name type="synonym">Geophilus maritimus</name>
    <dbReference type="NCBI Taxonomy" id="126957"/>
    <lineage>
        <taxon>Eukaryota</taxon>
        <taxon>Metazoa</taxon>
        <taxon>Ecdysozoa</taxon>
        <taxon>Arthropoda</taxon>
        <taxon>Myriapoda</taxon>
        <taxon>Chilopoda</taxon>
        <taxon>Pleurostigmophora</taxon>
        <taxon>Geophilomorpha</taxon>
        <taxon>Linotaeniidae</taxon>
        <taxon>Strigamia</taxon>
    </lineage>
</organism>
<dbReference type="InterPro" id="IPR029058">
    <property type="entry name" value="AB_hydrolase_fold"/>
</dbReference>
<dbReference type="Proteomes" id="UP000014500">
    <property type="component" value="Unassembled WGS sequence"/>
</dbReference>
<keyword evidence="2" id="KW-0732">Signal</keyword>
<evidence type="ECO:0000256" key="2">
    <source>
        <dbReference type="ARBA" id="ARBA00022729"/>
    </source>
</evidence>
<feature type="transmembrane region" description="Helical" evidence="5">
    <location>
        <begin position="491"/>
        <end position="515"/>
    </location>
</feature>
<dbReference type="PROSITE" id="PS00941">
    <property type="entry name" value="CARBOXYLESTERASE_B_2"/>
    <property type="match status" value="1"/>
</dbReference>
<dbReference type="EMBL" id="JH430014">
    <property type="status" value="NOT_ANNOTATED_CDS"/>
    <property type="molecule type" value="Genomic_DNA"/>
</dbReference>
<dbReference type="Pfam" id="PF00135">
    <property type="entry name" value="COesterase"/>
    <property type="match status" value="1"/>
</dbReference>
<sequence>MQKYHNFREDCLYLNVFSPDTRSGFYPVMIYIHGGEFEFGSGNWFPGHMLSASQEVVVVTFNYRLGALGFLSTGDNVSPGNYGMLDQVMAIQWVHDQIRYFRGDPERITLFGPGAGAASAGLHMVSPLTRNLIRRIIGQSGSPLADWAAITNLERAYNTSRIFGTKLGCSHTSSQKLIDCLKHRSAKELSGFNFKADVGFFPWAPVVDRDIPNLRSEDRFLPDTPRTLFLSRHFNPHTEYLSGVTEEEAAYLLLHDSSMMIHNYVVTQEYINRKIKEYILQYNYTLNSDQVYQAMSFMYTYWADPYNPNRIRNEYVNMMSDALFKAPNDDMVKVMLVREVNVFMYVLNTTVEAFNWETWRRSPHDTEYYFLSGAPFMEPSFYPPDKLMDLGQNGYTERDRKMSAFFMQAFSNFAKHGQPASSKMFGVEWTPMVQKPERILYYLNINTDNSTIQQDYRQRESAFWSNYLLTLIGHPPPTTPLPMEEQLDFQIGFYSSIAAAVLFFVLFVIGCALYCGSSKRKRDYYDDDDYSNNQTDLNIINEKNESRYESQQHTTV</sequence>